<dbReference type="Pfam" id="PF00200">
    <property type="entry name" value="Disintegrin"/>
    <property type="match status" value="1"/>
</dbReference>
<dbReference type="PROSITE" id="PS50215">
    <property type="entry name" value="ADAM_MEPRO"/>
    <property type="match status" value="1"/>
</dbReference>
<reference evidence="10" key="1">
    <citation type="submission" date="2012-12" db="EMBL/GenBank/DDBJ databases">
        <authorList>
            <person name="Hellsten U."/>
            <person name="Grimwood J."/>
            <person name="Chapman J.A."/>
            <person name="Shapiro H."/>
            <person name="Aerts A."/>
            <person name="Otillar R.P."/>
            <person name="Terry A.Y."/>
            <person name="Boore J.L."/>
            <person name="Simakov O."/>
            <person name="Marletaz F."/>
            <person name="Cho S.-J."/>
            <person name="Edsinger-Gonzales E."/>
            <person name="Havlak P."/>
            <person name="Kuo D.-H."/>
            <person name="Larsson T."/>
            <person name="Lv J."/>
            <person name="Arendt D."/>
            <person name="Savage R."/>
            <person name="Osoegawa K."/>
            <person name="de Jong P."/>
            <person name="Lindberg D.R."/>
            <person name="Seaver E.C."/>
            <person name="Weisblat D.A."/>
            <person name="Putnam N.H."/>
            <person name="Grigoriev I.V."/>
            <person name="Rokhsar D.S."/>
        </authorList>
    </citation>
    <scope>NUCLEOTIDE SEQUENCE</scope>
    <source>
        <strain evidence="10">I ESC-2004</strain>
    </source>
</reference>
<evidence type="ECO:0000313" key="9">
    <source>
        <dbReference type="EnsemblMetazoa" id="CapteP166274"/>
    </source>
</evidence>
<dbReference type="InterPro" id="IPR051489">
    <property type="entry name" value="ADAM_Metalloproteinase"/>
</dbReference>
<dbReference type="Proteomes" id="UP000014760">
    <property type="component" value="Unassembled WGS sequence"/>
</dbReference>
<keyword evidence="4" id="KW-0479">Metal-binding</keyword>
<keyword evidence="10" id="KW-1185">Reference proteome</keyword>
<dbReference type="HOGENOM" id="CLU_004602_0_0_1"/>
<dbReference type="OrthoDB" id="2149267at2759"/>
<dbReference type="GO" id="GO:0046872">
    <property type="term" value="F:metal ion binding"/>
    <property type="evidence" value="ECO:0007669"/>
    <property type="project" value="UniProtKB-KW"/>
</dbReference>
<dbReference type="PANTHER" id="PTHR45702">
    <property type="entry name" value="ADAM10/ADAM17 METALLOPEPTIDASE FAMILY MEMBER"/>
    <property type="match status" value="1"/>
</dbReference>
<dbReference type="PROSITE" id="PS50214">
    <property type="entry name" value="DISINTEGRIN_2"/>
    <property type="match status" value="1"/>
</dbReference>
<dbReference type="Gene3D" id="4.10.70.10">
    <property type="entry name" value="Disintegrin domain"/>
    <property type="match status" value="1"/>
</dbReference>
<dbReference type="EMBL" id="AMQN01000440">
    <property type="status" value="NOT_ANNOTATED_CDS"/>
    <property type="molecule type" value="Genomic_DNA"/>
</dbReference>
<dbReference type="InterPro" id="IPR024079">
    <property type="entry name" value="MetalloPept_cat_dom_sf"/>
</dbReference>
<evidence type="ECO:0000256" key="3">
    <source>
        <dbReference type="ARBA" id="ARBA00022685"/>
    </source>
</evidence>
<evidence type="ECO:0000256" key="6">
    <source>
        <dbReference type="SAM" id="Phobius"/>
    </source>
</evidence>
<dbReference type="Pfam" id="PF13574">
    <property type="entry name" value="Reprolysin_2"/>
    <property type="match status" value="1"/>
</dbReference>
<dbReference type="OMA" id="MAVFIRC"/>
<keyword evidence="3" id="KW-0165">Cleavage on pair of basic residues</keyword>
<feature type="domain" description="Peptidase M12B" evidence="8">
    <location>
        <begin position="186"/>
        <end position="417"/>
    </location>
</feature>
<dbReference type="Pfam" id="PF21299">
    <property type="entry name" value="ADAM10_Cys-rich"/>
    <property type="match status" value="1"/>
</dbReference>
<dbReference type="EC" id="3.4.24.81" evidence="2"/>
<protein>
    <recommendedName>
        <fullName evidence="2">ADAM10 endopeptidase</fullName>
        <ecNumber evidence="2">3.4.24.81</ecNumber>
    </recommendedName>
</protein>
<reference evidence="9" key="3">
    <citation type="submission" date="2015-06" db="UniProtKB">
        <authorList>
            <consortium name="EnsemblMetazoa"/>
        </authorList>
    </citation>
    <scope>IDENTIFICATION</scope>
</reference>
<dbReference type="InterPro" id="IPR036436">
    <property type="entry name" value="Disintegrin_dom_sf"/>
</dbReference>
<accession>X1ZAM2</accession>
<dbReference type="EnsemblMetazoa" id="CapteT166274">
    <property type="protein sequence ID" value="CapteP166274"/>
    <property type="gene ID" value="CapteG166274"/>
</dbReference>
<feature type="compositionally biased region" description="Gly residues" evidence="5">
    <location>
        <begin position="745"/>
        <end position="754"/>
    </location>
</feature>
<evidence type="ECO:0000259" key="8">
    <source>
        <dbReference type="PROSITE" id="PS50215"/>
    </source>
</evidence>
<dbReference type="SMART" id="SM00050">
    <property type="entry name" value="DISIN"/>
    <property type="match status" value="1"/>
</dbReference>
<keyword evidence="6" id="KW-0812">Transmembrane</keyword>
<dbReference type="SUPFAM" id="SSF57552">
    <property type="entry name" value="Blood coagulation inhibitor (disintegrin)"/>
    <property type="match status" value="1"/>
</dbReference>
<feature type="compositionally biased region" description="Basic residues" evidence="5">
    <location>
        <begin position="715"/>
        <end position="725"/>
    </location>
</feature>
<sequence length="777" mass="86322">MFFAAAEKRRLNDYIGHYEGLAYSTQRLHDNHLRAKRSVAQPPVQLRFSSHGRSFHLRLTRDVSTFISNPELEHADGSISTLDISHIYEGTLVDEPGSYVHGSIIDGRFAGKIYTKKHGNYFVDKSEVYFREPQLFHSIMYHEDEVSEDMRRFRRSSPEASSAAHNKYSSFYNEPVRNKRSISPFRTCTLFMQSDTELWNYMKRPRSDGEITSLFASHVSGIKKIYENTNFQHDNLDYNGFTFVVRRVKINTTADCEGSKHSTNLFCKPNIDVSNFLNLNSLMNHDLFCLAYLFTYRDFTGGTLGLAWVGSPTKASGGICEKYKEYTENGRRIKKSLNTGVVTLVNYNARVPPKVSTLTFAHEVGHNFGSPHDSGIDCVPTTEDPNAADGNFIMFASATSGDRPNNSKFSQCSISNITLVVDAILNPASNKGKYNCFVESQTAFCGNAIREKDEECDCGFEEDCNKTDQCCFPNEDTQNKCTLKPTAKCSPSQGPCCKSDCSKVPQSEGFVCSTENECSEQAVCNGMDASCPIPTAKANLTACNDHTQVCRGGICVGSICEKNPGWEQCYITAPDNDKGFDKGIMCYVACQNPDTGECVSTGDKTALEKTENKPLKDILAEFDKDNIKLMPGAPCDNFMGFCDVFQKCRGVDADGPLARLKNLLFNEETFRTIKDWIITYWWGVLLMGLALVICMGLFIHLCAVHTPSSNPNAPKARKLTLKPQRRQQGPPPAYIAGPSRAGPAPGRGRGGAHQGGANVSQPPPYTSYEMKGQQRRV</sequence>
<keyword evidence="4" id="KW-0862">Zinc</keyword>
<dbReference type="InterPro" id="IPR001762">
    <property type="entry name" value="Disintegrin_dom"/>
</dbReference>
<dbReference type="GO" id="GO:0007219">
    <property type="term" value="P:Notch signaling pathway"/>
    <property type="evidence" value="ECO:0007669"/>
    <property type="project" value="TreeGrafter"/>
</dbReference>
<evidence type="ECO:0000313" key="10">
    <source>
        <dbReference type="Proteomes" id="UP000014760"/>
    </source>
</evidence>
<evidence type="ECO:0000256" key="1">
    <source>
        <dbReference type="ARBA" id="ARBA00001809"/>
    </source>
</evidence>
<dbReference type="GO" id="GO:0005886">
    <property type="term" value="C:plasma membrane"/>
    <property type="evidence" value="ECO:0007669"/>
    <property type="project" value="TreeGrafter"/>
</dbReference>
<feature type="transmembrane region" description="Helical" evidence="6">
    <location>
        <begin position="680"/>
        <end position="703"/>
    </location>
</feature>
<dbReference type="SUPFAM" id="SSF55486">
    <property type="entry name" value="Metalloproteases ('zincins'), catalytic domain"/>
    <property type="match status" value="1"/>
</dbReference>
<name>X1ZAM2_CAPTE</name>
<keyword evidence="6" id="KW-1133">Transmembrane helix</keyword>
<feature type="region of interest" description="Disordered" evidence="5">
    <location>
        <begin position="708"/>
        <end position="777"/>
    </location>
</feature>
<evidence type="ECO:0000256" key="5">
    <source>
        <dbReference type="SAM" id="MobiDB-lite"/>
    </source>
</evidence>
<evidence type="ECO:0000256" key="4">
    <source>
        <dbReference type="PROSITE-ProRule" id="PRU00276"/>
    </source>
</evidence>
<evidence type="ECO:0000259" key="7">
    <source>
        <dbReference type="PROSITE" id="PS50214"/>
    </source>
</evidence>
<dbReference type="GO" id="GO:0006509">
    <property type="term" value="P:membrane protein ectodomain proteolysis"/>
    <property type="evidence" value="ECO:0007669"/>
    <property type="project" value="TreeGrafter"/>
</dbReference>
<comment type="caution">
    <text evidence="4">Lacks conserved residue(s) required for the propagation of feature annotation.</text>
</comment>
<reference evidence="10" key="2">
    <citation type="journal article" date="2013" name="Nature">
        <title>Insights into bilaterian evolution from three spiralian genomes.</title>
        <authorList>
            <person name="Simakov O."/>
            <person name="Marletaz F."/>
            <person name="Cho S.J."/>
            <person name="Edsinger-Gonzales E."/>
            <person name="Havlak P."/>
            <person name="Hellsten U."/>
            <person name="Kuo D.H."/>
            <person name="Larsson T."/>
            <person name="Lv J."/>
            <person name="Arendt D."/>
            <person name="Savage R."/>
            <person name="Osoegawa K."/>
            <person name="de Jong P."/>
            <person name="Grimwood J."/>
            <person name="Chapman J.A."/>
            <person name="Shapiro H."/>
            <person name="Aerts A."/>
            <person name="Otillar R.P."/>
            <person name="Terry A.Y."/>
            <person name="Boore J.L."/>
            <person name="Grigoriev I.V."/>
            <person name="Lindberg D.R."/>
            <person name="Seaver E.C."/>
            <person name="Weisblat D.A."/>
            <person name="Putnam N.H."/>
            <person name="Rokhsar D.S."/>
        </authorList>
    </citation>
    <scope>NUCLEOTIDE SEQUENCE</scope>
    <source>
        <strain evidence="10">I ESC-2004</strain>
    </source>
</reference>
<dbReference type="GO" id="GO:0004222">
    <property type="term" value="F:metalloendopeptidase activity"/>
    <property type="evidence" value="ECO:0007669"/>
    <property type="project" value="InterPro"/>
</dbReference>
<feature type="active site" evidence="4">
    <location>
        <position position="363"/>
    </location>
</feature>
<proteinExistence type="predicted"/>
<feature type="binding site" evidence="4">
    <location>
        <position position="366"/>
    </location>
    <ligand>
        <name>Zn(2+)</name>
        <dbReference type="ChEBI" id="CHEBI:29105"/>
        <note>catalytic</note>
    </ligand>
</feature>
<dbReference type="PANTHER" id="PTHR45702:SF2">
    <property type="entry name" value="KUZBANIAN, ISOFORM A"/>
    <property type="match status" value="1"/>
</dbReference>
<feature type="binding site" evidence="4">
    <location>
        <position position="372"/>
    </location>
    <ligand>
        <name>Zn(2+)</name>
        <dbReference type="ChEBI" id="CHEBI:29105"/>
        <note>catalytic</note>
    </ligand>
</feature>
<feature type="domain" description="Disintegrin" evidence="7">
    <location>
        <begin position="442"/>
        <end position="539"/>
    </location>
</feature>
<dbReference type="InterPro" id="IPR001590">
    <property type="entry name" value="Peptidase_M12B"/>
</dbReference>
<dbReference type="Gene3D" id="3.40.390.10">
    <property type="entry name" value="Collagenase (Catalytic Domain)"/>
    <property type="match status" value="1"/>
</dbReference>
<keyword evidence="6" id="KW-0472">Membrane</keyword>
<comment type="catalytic activity">
    <reaction evidence="1">
        <text>Endopeptidase of broad specificity.</text>
        <dbReference type="EC" id="3.4.24.81"/>
    </reaction>
</comment>
<evidence type="ECO:0000256" key="2">
    <source>
        <dbReference type="ARBA" id="ARBA00012332"/>
    </source>
</evidence>
<dbReference type="InterPro" id="IPR049038">
    <property type="entry name" value="ADAM10_Cys-rich"/>
</dbReference>
<dbReference type="AlphaFoldDB" id="X1ZAM2"/>
<feature type="binding site" evidence="4">
    <location>
        <position position="362"/>
    </location>
    <ligand>
        <name>Zn(2+)</name>
        <dbReference type="ChEBI" id="CHEBI:29105"/>
        <note>catalytic</note>
    </ligand>
</feature>
<organism evidence="9 10">
    <name type="scientific">Capitella teleta</name>
    <name type="common">Polychaete worm</name>
    <dbReference type="NCBI Taxonomy" id="283909"/>
    <lineage>
        <taxon>Eukaryota</taxon>
        <taxon>Metazoa</taxon>
        <taxon>Spiralia</taxon>
        <taxon>Lophotrochozoa</taxon>
        <taxon>Annelida</taxon>
        <taxon>Polychaeta</taxon>
        <taxon>Sedentaria</taxon>
        <taxon>Scolecida</taxon>
        <taxon>Capitellidae</taxon>
        <taxon>Capitella</taxon>
    </lineage>
</organism>